<dbReference type="HAMAP" id="MF_01208">
    <property type="entry name" value="PyrE"/>
    <property type="match status" value="1"/>
</dbReference>
<reference evidence="8 9" key="1">
    <citation type="submission" date="2015-12" db="EMBL/GenBank/DDBJ databases">
        <title>Draft genome sequence of the thermoanaerobe Thermotalea metallivorans, an isolate from the runoff channel of the Great Artesian Basin, Australia.</title>
        <authorList>
            <person name="Patel B.K."/>
        </authorList>
    </citation>
    <scope>NUCLEOTIDE SEQUENCE [LARGE SCALE GENOMIC DNA]</scope>
    <source>
        <strain evidence="8 9">B2-1</strain>
    </source>
</reference>
<keyword evidence="4 6" id="KW-0808">Transferase</keyword>
<accession>A0A140LDN1</accession>
<dbReference type="PANTHER" id="PTHR19278:SF9">
    <property type="entry name" value="URIDINE 5'-MONOPHOSPHATE SYNTHASE"/>
    <property type="match status" value="1"/>
</dbReference>
<feature type="binding site" evidence="6">
    <location>
        <position position="127"/>
    </location>
    <ligand>
        <name>orotate</name>
        <dbReference type="ChEBI" id="CHEBI:30839"/>
    </ligand>
</feature>
<evidence type="ECO:0000259" key="7">
    <source>
        <dbReference type="Pfam" id="PF00156"/>
    </source>
</evidence>
<protein>
    <recommendedName>
        <fullName evidence="2 6">Orotate phosphoribosyltransferase</fullName>
        <shortName evidence="6">OPRT</shortName>
        <shortName evidence="6">OPRTase</shortName>
        <ecNumber evidence="2 6">2.4.2.10</ecNumber>
    </recommendedName>
</protein>
<dbReference type="PATRIC" id="fig|520762.4.peg.213"/>
<evidence type="ECO:0000256" key="4">
    <source>
        <dbReference type="ARBA" id="ARBA00022679"/>
    </source>
</evidence>
<dbReference type="InterPro" id="IPR029057">
    <property type="entry name" value="PRTase-like"/>
</dbReference>
<dbReference type="GO" id="GO:0044205">
    <property type="term" value="P:'de novo' UMP biosynthetic process"/>
    <property type="evidence" value="ECO:0007669"/>
    <property type="project" value="UniProtKB-UniRule"/>
</dbReference>
<dbReference type="SUPFAM" id="SSF53271">
    <property type="entry name" value="PRTase-like"/>
    <property type="match status" value="1"/>
</dbReference>
<dbReference type="GO" id="GO:0019856">
    <property type="term" value="P:pyrimidine nucleobase biosynthetic process"/>
    <property type="evidence" value="ECO:0007669"/>
    <property type="project" value="TreeGrafter"/>
</dbReference>
<dbReference type="CDD" id="cd06223">
    <property type="entry name" value="PRTases_typeI"/>
    <property type="match status" value="1"/>
</dbReference>
<dbReference type="InterPro" id="IPR000836">
    <property type="entry name" value="PRTase_dom"/>
</dbReference>
<dbReference type="GO" id="GO:0000287">
    <property type="term" value="F:magnesium ion binding"/>
    <property type="evidence" value="ECO:0007669"/>
    <property type="project" value="UniProtKB-UniRule"/>
</dbReference>
<evidence type="ECO:0000256" key="6">
    <source>
        <dbReference type="HAMAP-Rule" id="MF_01208"/>
    </source>
</evidence>
<keyword evidence="5 6" id="KW-0665">Pyrimidine biosynthesis</keyword>
<feature type="binding site" evidence="6">
    <location>
        <position position="101"/>
    </location>
    <ligand>
        <name>5-phospho-alpha-D-ribose 1-diphosphate</name>
        <dbReference type="ChEBI" id="CHEBI:58017"/>
        <note>ligand shared between dimeric partners</note>
    </ligand>
</feature>
<dbReference type="PANTHER" id="PTHR19278">
    <property type="entry name" value="OROTATE PHOSPHORIBOSYLTRANSFERASE"/>
    <property type="match status" value="1"/>
</dbReference>
<feature type="binding site" description="in other chain" evidence="6">
    <location>
        <begin position="123"/>
        <end position="131"/>
    </location>
    <ligand>
        <name>5-phospho-alpha-D-ribose 1-diphosphate</name>
        <dbReference type="ChEBI" id="CHEBI:58017"/>
        <note>ligand shared between dimeric partners</note>
    </ligand>
</feature>
<evidence type="ECO:0000256" key="1">
    <source>
        <dbReference type="ARBA" id="ARBA00004889"/>
    </source>
</evidence>
<dbReference type="InterPro" id="IPR023031">
    <property type="entry name" value="OPRT"/>
</dbReference>
<dbReference type="NCBIfam" id="TIGR00336">
    <property type="entry name" value="pyrE"/>
    <property type="match status" value="1"/>
</dbReference>
<dbReference type="EMBL" id="LOEE01000004">
    <property type="protein sequence ID" value="KXG78656.1"/>
    <property type="molecule type" value="Genomic_DNA"/>
</dbReference>
<keyword evidence="9" id="KW-1185">Reference proteome</keyword>
<dbReference type="AlphaFoldDB" id="A0A140LDN1"/>
<feature type="binding site" evidence="6">
    <location>
        <position position="97"/>
    </location>
    <ligand>
        <name>5-phospho-alpha-D-ribose 1-diphosphate</name>
        <dbReference type="ChEBI" id="CHEBI:58017"/>
        <note>ligand shared between dimeric partners</note>
    </ligand>
</feature>
<organism evidence="8 9">
    <name type="scientific">Thermotalea metallivorans</name>
    <dbReference type="NCBI Taxonomy" id="520762"/>
    <lineage>
        <taxon>Bacteria</taxon>
        <taxon>Bacillati</taxon>
        <taxon>Bacillota</taxon>
        <taxon>Clostridia</taxon>
        <taxon>Peptostreptococcales</taxon>
        <taxon>Thermotaleaceae</taxon>
        <taxon>Thermotalea</taxon>
    </lineage>
</organism>
<sequence length="216" mass="23920">MNMSKEIAKKLLEIEAVTLRNTDNLFTWASGIKSPIYCDNRLTMGYPAIREMIAEGFADLIRTYYPEADLLVGTATAGIPHAAWTAQKMNLPMAYVRSSAKGHGKGNQIEGKVEKGQKAVVIEDLLSTGGSSMKTVQALREAGIGVLGVVAIFTYGFPQAEEAFQREKISYHTLTSYQVLLPIAVEMGFVQEQELALLEKWSKNPYVFNEMEKVHP</sequence>
<dbReference type="UniPathway" id="UPA00070">
    <property type="reaction ID" value="UER00119"/>
</dbReference>
<keyword evidence="3 6" id="KW-0328">Glycosyltransferase</keyword>
<dbReference type="InterPro" id="IPR004467">
    <property type="entry name" value="Or_phspho_trans_dom"/>
</dbReference>
<evidence type="ECO:0000313" key="8">
    <source>
        <dbReference type="EMBL" id="KXG78656.1"/>
    </source>
</evidence>
<evidence type="ECO:0000256" key="5">
    <source>
        <dbReference type="ARBA" id="ARBA00022975"/>
    </source>
</evidence>
<dbReference type="RefSeq" id="WP_278279803.1">
    <property type="nucleotide sequence ID" value="NZ_LOEE01000004.1"/>
</dbReference>
<dbReference type="GO" id="GO:0004588">
    <property type="term" value="F:orotate phosphoribosyltransferase activity"/>
    <property type="evidence" value="ECO:0007669"/>
    <property type="project" value="UniProtKB-UniRule"/>
</dbReference>
<feature type="binding site" evidence="6">
    <location>
        <position position="103"/>
    </location>
    <ligand>
        <name>5-phospho-alpha-D-ribose 1-diphosphate</name>
        <dbReference type="ChEBI" id="CHEBI:58017"/>
        <note>ligand shared between dimeric partners</note>
    </ligand>
</feature>
<dbReference type="EC" id="2.4.2.10" evidence="2 6"/>
<comment type="pathway">
    <text evidence="1 6">Pyrimidine metabolism; UMP biosynthesis via de novo pathway; UMP from orotate: step 1/2.</text>
</comment>
<gene>
    <name evidence="6 8" type="primary">pyrE</name>
    <name evidence="8" type="ORF">AN619_01820</name>
</gene>
<comment type="similarity">
    <text evidence="6">Belongs to the purine/pyrimidine phosphoribosyltransferase family. PyrE subfamily.</text>
</comment>
<dbReference type="Pfam" id="PF00156">
    <property type="entry name" value="Pribosyltran"/>
    <property type="match status" value="1"/>
</dbReference>
<comment type="function">
    <text evidence="6">Catalyzes the transfer of a ribosyl phosphate group from 5-phosphoribose 1-diphosphate to orotate, leading to the formation of orotidine monophosphate (OMP).</text>
</comment>
<name>A0A140LDN1_9FIRM</name>
<comment type="cofactor">
    <cofactor evidence="6">
        <name>Mg(2+)</name>
        <dbReference type="ChEBI" id="CHEBI:18420"/>
    </cofactor>
</comment>
<comment type="catalytic activity">
    <reaction evidence="6">
        <text>orotidine 5'-phosphate + diphosphate = orotate + 5-phospho-alpha-D-ribose 1-diphosphate</text>
        <dbReference type="Rhea" id="RHEA:10380"/>
        <dbReference type="ChEBI" id="CHEBI:30839"/>
        <dbReference type="ChEBI" id="CHEBI:33019"/>
        <dbReference type="ChEBI" id="CHEBI:57538"/>
        <dbReference type="ChEBI" id="CHEBI:58017"/>
        <dbReference type="EC" id="2.4.2.10"/>
    </reaction>
</comment>
<evidence type="ECO:0000256" key="3">
    <source>
        <dbReference type="ARBA" id="ARBA00022676"/>
    </source>
</evidence>
<feature type="domain" description="Phosphoribosyltransferase" evidence="7">
    <location>
        <begin position="50"/>
        <end position="153"/>
    </location>
</feature>
<evidence type="ECO:0000256" key="2">
    <source>
        <dbReference type="ARBA" id="ARBA00011971"/>
    </source>
</evidence>
<comment type="caution">
    <text evidence="8">The sequence shown here is derived from an EMBL/GenBank/DDBJ whole genome shotgun (WGS) entry which is preliminary data.</text>
</comment>
<comment type="caution">
    <text evidence="6">Lacks conserved residue(s) required for the propagation of feature annotation.</text>
</comment>
<keyword evidence="6" id="KW-0460">Magnesium</keyword>
<dbReference type="Gene3D" id="3.40.50.2020">
    <property type="match status" value="1"/>
</dbReference>
<evidence type="ECO:0000313" key="9">
    <source>
        <dbReference type="Proteomes" id="UP000070456"/>
    </source>
</evidence>
<dbReference type="STRING" id="520762.AN619_01820"/>
<comment type="subunit">
    <text evidence="6">Homodimer.</text>
</comment>
<proteinExistence type="inferred from homology"/>
<dbReference type="Proteomes" id="UP000070456">
    <property type="component" value="Unassembled WGS sequence"/>
</dbReference>